<reference evidence="1 2" key="1">
    <citation type="submission" date="2012-02" db="EMBL/GenBank/DDBJ databases">
        <title>Complete genome sequence of Caldilinea aerophila DSM 14535 (= NBRC 102666).</title>
        <authorList>
            <person name="Oguchi A."/>
            <person name="Hosoyama A."/>
            <person name="Sekine M."/>
            <person name="Fukai R."/>
            <person name="Kato Y."/>
            <person name="Nakamura S."/>
            <person name="Hanada S."/>
            <person name="Yamazaki S."/>
            <person name="Fujita N."/>
        </authorList>
    </citation>
    <scope>NUCLEOTIDE SEQUENCE [LARGE SCALE GENOMIC DNA]</scope>
    <source>
        <strain evidence="2">DSM 14535 / JCM 11387 / NBRC 104270 / STL-6-O1</strain>
    </source>
</reference>
<dbReference type="RefSeq" id="WP_014433412.1">
    <property type="nucleotide sequence ID" value="NC_017079.1"/>
</dbReference>
<dbReference type="AlphaFoldDB" id="I0I4J0"/>
<dbReference type="KEGG" id="cap:CLDAP_21380"/>
<keyword evidence="2" id="KW-1185">Reference proteome</keyword>
<gene>
    <name evidence="1" type="ordered locus">CLDAP_21380</name>
</gene>
<proteinExistence type="predicted"/>
<evidence type="ECO:0000313" key="1">
    <source>
        <dbReference type="EMBL" id="BAM00178.1"/>
    </source>
</evidence>
<sequence length="184" mass="20530">MFYIVRNHRLFSSAQPPAGLRPITALRSQLLPPIISQLHERLYEWGELGLSPGPITPDRIWCSVGDSGEAQLAFRFEPGISPRPLTHVGLAQELAAWFVLLDKWMETFVVIARAREIWTVQELAGALTFTSKAFLPTALLHMPPDNWQRVAMALAIAVADGELQKGAHAEKHWVKTSAIQKQGF</sequence>
<protein>
    <submittedName>
        <fullName evidence="1">Uncharacterized protein</fullName>
    </submittedName>
</protein>
<dbReference type="EMBL" id="AP012337">
    <property type="protein sequence ID" value="BAM00178.1"/>
    <property type="molecule type" value="Genomic_DNA"/>
</dbReference>
<dbReference type="STRING" id="926550.CLDAP_21380"/>
<evidence type="ECO:0000313" key="2">
    <source>
        <dbReference type="Proteomes" id="UP000007880"/>
    </source>
</evidence>
<dbReference type="OrthoDB" id="8650434at2"/>
<organism evidence="1 2">
    <name type="scientific">Caldilinea aerophila (strain DSM 14535 / JCM 11387 / NBRC 104270 / STL-6-O1)</name>
    <dbReference type="NCBI Taxonomy" id="926550"/>
    <lineage>
        <taxon>Bacteria</taxon>
        <taxon>Bacillati</taxon>
        <taxon>Chloroflexota</taxon>
        <taxon>Caldilineae</taxon>
        <taxon>Caldilineales</taxon>
        <taxon>Caldilineaceae</taxon>
        <taxon>Caldilinea</taxon>
    </lineage>
</organism>
<name>I0I4J0_CALAS</name>
<dbReference type="Proteomes" id="UP000007880">
    <property type="component" value="Chromosome"/>
</dbReference>
<dbReference type="HOGENOM" id="CLU_1465638_0_0_0"/>
<accession>I0I4J0</accession>